<dbReference type="GO" id="GO:0005789">
    <property type="term" value="C:endoplasmic reticulum membrane"/>
    <property type="evidence" value="ECO:0007669"/>
    <property type="project" value="UniProtKB-SubCell"/>
</dbReference>
<evidence type="ECO:0000256" key="5">
    <source>
        <dbReference type="ARBA" id="ARBA00022989"/>
    </source>
</evidence>
<dbReference type="InterPro" id="IPR019388">
    <property type="entry name" value="FIT"/>
</dbReference>
<keyword evidence="3 8" id="KW-0378">Hydrolase</keyword>
<feature type="transmembrane region" description="Helical" evidence="9">
    <location>
        <begin position="188"/>
        <end position="206"/>
    </location>
</feature>
<reference evidence="10 11" key="1">
    <citation type="journal article" date="2016" name="Proc. Natl. Acad. Sci. U.S.A.">
        <title>Comparative genomics of biotechnologically important yeasts.</title>
        <authorList>
            <person name="Riley R."/>
            <person name="Haridas S."/>
            <person name="Wolfe K.H."/>
            <person name="Lopes M.R."/>
            <person name="Hittinger C.T."/>
            <person name="Goeker M."/>
            <person name="Salamov A.A."/>
            <person name="Wisecaver J.H."/>
            <person name="Long T.M."/>
            <person name="Calvey C.H."/>
            <person name="Aerts A.L."/>
            <person name="Barry K.W."/>
            <person name="Choi C."/>
            <person name="Clum A."/>
            <person name="Coughlan A.Y."/>
            <person name="Deshpande S."/>
            <person name="Douglass A.P."/>
            <person name="Hanson S.J."/>
            <person name="Klenk H.-P."/>
            <person name="LaButti K.M."/>
            <person name="Lapidus A."/>
            <person name="Lindquist E.A."/>
            <person name="Lipzen A.M."/>
            <person name="Meier-Kolthoff J.P."/>
            <person name="Ohm R.A."/>
            <person name="Otillar R.P."/>
            <person name="Pangilinan J.L."/>
            <person name="Peng Y."/>
            <person name="Rokas A."/>
            <person name="Rosa C.A."/>
            <person name="Scheuner C."/>
            <person name="Sibirny A.A."/>
            <person name="Slot J.C."/>
            <person name="Stielow J.B."/>
            <person name="Sun H."/>
            <person name="Kurtzman C.P."/>
            <person name="Blackwell M."/>
            <person name="Grigoriev I.V."/>
            <person name="Jeffries T.W."/>
        </authorList>
    </citation>
    <scope>NUCLEOTIDE SEQUENCE [LARGE SCALE GENOMIC DNA]</scope>
    <source>
        <strain evidence="10 11">DSM 6958</strain>
    </source>
</reference>
<dbReference type="PANTHER" id="PTHR23129">
    <property type="entry name" value="ACYL-COENZYME A DIPHOSPHATASE FITM2"/>
    <property type="match status" value="1"/>
</dbReference>
<keyword evidence="5 8" id="KW-1133">Transmembrane helix</keyword>
<comment type="catalytic activity">
    <reaction evidence="8">
        <text>(9Z)-octadecenoyl-CoA + H2O = S-(9Z-octadecenoyl)-4'-phosphopantetheine + adenosine 3',5'-bisphosphate + 2 H(+)</text>
        <dbReference type="Rhea" id="RHEA:65564"/>
        <dbReference type="ChEBI" id="CHEBI:15377"/>
        <dbReference type="ChEBI" id="CHEBI:15378"/>
        <dbReference type="ChEBI" id="CHEBI:57387"/>
        <dbReference type="ChEBI" id="CHEBI:58343"/>
        <dbReference type="ChEBI" id="CHEBI:156553"/>
    </reaction>
</comment>
<dbReference type="InterPro" id="IPR046400">
    <property type="entry name" value="SCS3"/>
</dbReference>
<evidence type="ECO:0000256" key="4">
    <source>
        <dbReference type="ARBA" id="ARBA00022824"/>
    </source>
</evidence>
<feature type="transmembrane region" description="Helical" evidence="9">
    <location>
        <begin position="34"/>
        <end position="52"/>
    </location>
</feature>
<dbReference type="Pfam" id="PF10261">
    <property type="entry name" value="FIT"/>
    <property type="match status" value="1"/>
</dbReference>
<dbReference type="HAMAP" id="MF_03231">
    <property type="entry name" value="SCS3"/>
    <property type="match status" value="1"/>
</dbReference>
<comment type="catalytic activity">
    <reaction evidence="8">
        <text>(5Z,8Z,11Z,14Z)-eicosatetraenoyl-CoA + H2O = S-(5Z,8Z,11Z,14Z-eicosatetraenoyl)-4'-phosphopantetheine + adenosine 3',5'-bisphosphate + 2 H(+)</text>
        <dbReference type="Rhea" id="RHEA:65568"/>
        <dbReference type="ChEBI" id="CHEBI:15377"/>
        <dbReference type="ChEBI" id="CHEBI:15378"/>
        <dbReference type="ChEBI" id="CHEBI:57368"/>
        <dbReference type="ChEBI" id="CHEBI:58343"/>
        <dbReference type="ChEBI" id="CHEBI:156554"/>
    </reaction>
</comment>
<organism evidence="10 11">
    <name type="scientific">Nadsonia fulvescens var. elongata DSM 6958</name>
    <dbReference type="NCBI Taxonomy" id="857566"/>
    <lineage>
        <taxon>Eukaryota</taxon>
        <taxon>Fungi</taxon>
        <taxon>Dikarya</taxon>
        <taxon>Ascomycota</taxon>
        <taxon>Saccharomycotina</taxon>
        <taxon>Dipodascomycetes</taxon>
        <taxon>Dipodascales</taxon>
        <taxon>Dipodascales incertae sedis</taxon>
        <taxon>Nadsonia</taxon>
    </lineage>
</organism>
<keyword evidence="11" id="KW-1185">Reference proteome</keyword>
<feature type="transmembrane region" description="Helical" evidence="9">
    <location>
        <begin position="253"/>
        <end position="270"/>
    </location>
</feature>
<dbReference type="PANTHER" id="PTHR23129:SF0">
    <property type="entry name" value="ACYL-COENZYME A DIPHOSPHATASE FITM2"/>
    <property type="match status" value="1"/>
</dbReference>
<dbReference type="EC" id="3.6.1.-" evidence="8"/>
<evidence type="ECO:0000256" key="1">
    <source>
        <dbReference type="ARBA" id="ARBA00004477"/>
    </source>
</evidence>
<feature type="transmembrane region" description="Helical" evidence="9">
    <location>
        <begin position="227"/>
        <end position="247"/>
    </location>
</feature>
<dbReference type="Proteomes" id="UP000095009">
    <property type="component" value="Unassembled WGS sequence"/>
</dbReference>
<evidence type="ECO:0000256" key="3">
    <source>
        <dbReference type="ARBA" id="ARBA00022801"/>
    </source>
</evidence>
<proteinExistence type="inferred from homology"/>
<evidence type="ECO:0000256" key="8">
    <source>
        <dbReference type="HAMAP-Rule" id="MF_03231"/>
    </source>
</evidence>
<comment type="subcellular location">
    <subcellularLocation>
        <location evidence="1 8">Endoplasmic reticulum membrane</location>
        <topology evidence="1 8">Multi-pass membrane protein</topology>
    </subcellularLocation>
</comment>
<dbReference type="EMBL" id="KV454413">
    <property type="protein sequence ID" value="ODQ63945.1"/>
    <property type="molecule type" value="Genomic_DNA"/>
</dbReference>
<evidence type="ECO:0000256" key="9">
    <source>
        <dbReference type="SAM" id="Phobius"/>
    </source>
</evidence>
<keyword evidence="2 8" id="KW-0812">Transmembrane</keyword>
<keyword evidence="8" id="KW-0444">Lipid biosynthesis</keyword>
<keyword evidence="8" id="KW-1208">Phospholipid metabolism</keyword>
<evidence type="ECO:0000256" key="6">
    <source>
        <dbReference type="ARBA" id="ARBA00023098"/>
    </source>
</evidence>
<keyword evidence="4 8" id="KW-0256">Endoplasmic reticulum</keyword>
<dbReference type="GO" id="GO:0008654">
    <property type="term" value="P:phospholipid biosynthetic process"/>
    <property type="evidence" value="ECO:0007669"/>
    <property type="project" value="UniProtKB-KW"/>
</dbReference>
<dbReference type="OrthoDB" id="5579088at2759"/>
<accession>A0A1E3PEW6</accession>
<feature type="transmembrane region" description="Helical" evidence="9">
    <location>
        <begin position="109"/>
        <end position="128"/>
    </location>
</feature>
<evidence type="ECO:0000313" key="10">
    <source>
        <dbReference type="EMBL" id="ODQ63945.1"/>
    </source>
</evidence>
<sequence length="274" mass="31638">MDTQSFSANPVIEKATNTSVVTRILRQLHTSNRLILMLYPLTLLLGQLYQFGPNEPTYFASKRNIINVLFVKRGWLWTAIAYFILLAYRLSLPASSLVATKPRYRLSRMIARFLVATLYWVVFTQWFFGLPIMDRVFVFTGGKCNGGVQIQDSLVNVSSATCRSVGGTWLGGHDPSGHTFLLIHSSLFLWYELSPFLDEFLTIYRAGRNDSKSRKSILVALPTHLKLIIALLILWWWMFLMTCIYFHSFFEKISGLIWAYVEVVLVYMIFRHLL</sequence>
<dbReference type="GO" id="GO:0140042">
    <property type="term" value="P:lipid droplet formation"/>
    <property type="evidence" value="ECO:0007669"/>
    <property type="project" value="UniProtKB-UniRule"/>
</dbReference>
<evidence type="ECO:0000313" key="11">
    <source>
        <dbReference type="Proteomes" id="UP000095009"/>
    </source>
</evidence>
<evidence type="ECO:0000256" key="7">
    <source>
        <dbReference type="ARBA" id="ARBA00023136"/>
    </source>
</evidence>
<comment type="function">
    <text evidence="8">Fatty acyl-coenzyme A (CoA) diphosphatase that hydrolyzes fatty acyl-CoA to yield acyl-4'-phosphopantetheine and adenosine 3',5'-bisphosphate. Preferentially hydrolyzes unsaturated long-chain acyl-CoA substrates in the endoplasmic reticulum (ER) lumen. This catalytic activity is required for maintaining ER structure and for lipid droplets (LDs) biogenesis, which are lipid storage organelles involved in maintaining lipid and energy homeostasis. May directly bind to diacylglycerol (DAGs) and triacylglycerol, which is also important for LD biogenesis. May support directional budding of nacent LDs from the ER into the cytosol by reducing DAG levels at sites of LD formation. May play a role in the regulation of cell morphology and cytoskeletal organization. Involved in phospholipid biosynthesis.</text>
</comment>
<feature type="transmembrane region" description="Helical" evidence="9">
    <location>
        <begin position="64"/>
        <end position="88"/>
    </location>
</feature>
<comment type="catalytic activity">
    <reaction evidence="8">
        <text>an acyl-CoA + H2O = an acyl-4'-phosphopantetheine + adenosine 3',5'-bisphosphate + 2 H(+)</text>
        <dbReference type="Rhea" id="RHEA:50044"/>
        <dbReference type="ChEBI" id="CHEBI:15377"/>
        <dbReference type="ChEBI" id="CHEBI:15378"/>
        <dbReference type="ChEBI" id="CHEBI:58342"/>
        <dbReference type="ChEBI" id="CHEBI:58343"/>
        <dbReference type="ChEBI" id="CHEBI:132023"/>
    </reaction>
</comment>
<comment type="similarity">
    <text evidence="8">Belongs to the FIT family. Fungal FIT2B/SCS3 subfamily.</text>
</comment>
<protein>
    <recommendedName>
        <fullName evidence="8">Acyl-coenzyme A diphosphatase SCS3</fullName>
        <ecNumber evidence="8">3.6.1.-</ecNumber>
    </recommendedName>
    <alternativeName>
        <fullName evidence="8">FIT family protein SCS3</fullName>
    </alternativeName>
</protein>
<feature type="active site" evidence="8">
    <location>
        <position position="178"/>
    </location>
</feature>
<keyword evidence="6" id="KW-0443">Lipid metabolism</keyword>
<comment type="catalytic activity">
    <reaction evidence="8">
        <text>hexadecanoyl-CoA + H2O = S-hexadecanoyl-4'-phosphopantetheine + adenosine 3',5'-bisphosphate + 2 H(+)</text>
        <dbReference type="Rhea" id="RHEA:50032"/>
        <dbReference type="ChEBI" id="CHEBI:15377"/>
        <dbReference type="ChEBI" id="CHEBI:15378"/>
        <dbReference type="ChEBI" id="CHEBI:57379"/>
        <dbReference type="ChEBI" id="CHEBI:58343"/>
        <dbReference type="ChEBI" id="CHEBI:132018"/>
    </reaction>
</comment>
<feature type="active site" evidence="8">
    <location>
        <position position="247"/>
    </location>
</feature>
<gene>
    <name evidence="8" type="primary">SCS3</name>
    <name evidence="8" type="synonym">FIT2B</name>
    <name evidence="10" type="ORF">NADFUDRAFT_67312</name>
</gene>
<dbReference type="STRING" id="857566.A0A1E3PEW6"/>
<dbReference type="GO" id="GO:0010945">
    <property type="term" value="F:coenzyme A diphosphatase activity"/>
    <property type="evidence" value="ECO:0007669"/>
    <property type="project" value="InterPro"/>
</dbReference>
<keyword evidence="7 8" id="KW-0472">Membrane</keyword>
<name>A0A1E3PEW6_9ASCO</name>
<dbReference type="AlphaFoldDB" id="A0A1E3PEW6"/>
<keyword evidence="8" id="KW-0594">Phospholipid biosynthesis</keyword>
<evidence type="ECO:0000256" key="2">
    <source>
        <dbReference type="ARBA" id="ARBA00022692"/>
    </source>
</evidence>